<evidence type="ECO:0000313" key="3">
    <source>
        <dbReference type="Proteomes" id="UP000001312"/>
    </source>
</evidence>
<proteinExistence type="predicted"/>
<dbReference type="KEGG" id="ssl:SS1G_10175"/>
<dbReference type="GeneID" id="5484884"/>
<feature type="region of interest" description="Disordered" evidence="1">
    <location>
        <begin position="1"/>
        <end position="46"/>
    </location>
</feature>
<sequence>MVFGILEPASNMTPSGTNPLESLDNASNPEGAETQSSSFPSHPNHH</sequence>
<dbReference type="RefSeq" id="XP_001588628.1">
    <property type="nucleotide sequence ID" value="XM_001588578.1"/>
</dbReference>
<gene>
    <name evidence="2" type="ORF">SS1G_10175</name>
</gene>
<accession>A7EXW0</accession>
<reference evidence="3" key="1">
    <citation type="journal article" date="2011" name="PLoS Genet.">
        <title>Genomic analysis of the necrotrophic fungal pathogens Sclerotinia sclerotiorum and Botrytis cinerea.</title>
        <authorList>
            <person name="Amselem J."/>
            <person name="Cuomo C.A."/>
            <person name="van Kan J.A."/>
            <person name="Viaud M."/>
            <person name="Benito E.P."/>
            <person name="Couloux A."/>
            <person name="Coutinho P.M."/>
            <person name="de Vries R.P."/>
            <person name="Dyer P.S."/>
            <person name="Fillinger S."/>
            <person name="Fournier E."/>
            <person name="Gout L."/>
            <person name="Hahn M."/>
            <person name="Kohn L."/>
            <person name="Lapalu N."/>
            <person name="Plummer K.M."/>
            <person name="Pradier J.M."/>
            <person name="Quevillon E."/>
            <person name="Sharon A."/>
            <person name="Simon A."/>
            <person name="ten Have A."/>
            <person name="Tudzynski B."/>
            <person name="Tudzynski P."/>
            <person name="Wincker P."/>
            <person name="Andrew M."/>
            <person name="Anthouard V."/>
            <person name="Beever R.E."/>
            <person name="Beffa R."/>
            <person name="Benoit I."/>
            <person name="Bouzid O."/>
            <person name="Brault B."/>
            <person name="Chen Z."/>
            <person name="Choquer M."/>
            <person name="Collemare J."/>
            <person name="Cotton P."/>
            <person name="Danchin E.G."/>
            <person name="Da Silva C."/>
            <person name="Gautier A."/>
            <person name="Giraud C."/>
            <person name="Giraud T."/>
            <person name="Gonzalez C."/>
            <person name="Grossetete S."/>
            <person name="Guldener U."/>
            <person name="Henrissat B."/>
            <person name="Howlett B.J."/>
            <person name="Kodira C."/>
            <person name="Kretschmer M."/>
            <person name="Lappartient A."/>
            <person name="Leroch M."/>
            <person name="Levis C."/>
            <person name="Mauceli E."/>
            <person name="Neuveglise C."/>
            <person name="Oeser B."/>
            <person name="Pearson M."/>
            <person name="Poulain J."/>
            <person name="Poussereau N."/>
            <person name="Quesneville H."/>
            <person name="Rascle C."/>
            <person name="Schumacher J."/>
            <person name="Segurens B."/>
            <person name="Sexton A."/>
            <person name="Silva E."/>
            <person name="Sirven C."/>
            <person name="Soanes D.M."/>
            <person name="Talbot N.J."/>
            <person name="Templeton M."/>
            <person name="Yandava C."/>
            <person name="Yarden O."/>
            <person name="Zeng Q."/>
            <person name="Rollins J.A."/>
            <person name="Lebrun M.H."/>
            <person name="Dickman M."/>
        </authorList>
    </citation>
    <scope>NUCLEOTIDE SEQUENCE [LARGE SCALE GENOMIC DNA]</scope>
    <source>
        <strain evidence="3">ATCC 18683 / 1980 / Ss-1</strain>
    </source>
</reference>
<keyword evidence="3" id="KW-1185">Reference proteome</keyword>
<protein>
    <submittedName>
        <fullName evidence="2">Uncharacterized protein</fullName>
    </submittedName>
</protein>
<organism evidence="2 3">
    <name type="scientific">Sclerotinia sclerotiorum (strain ATCC 18683 / 1980 / Ss-1)</name>
    <name type="common">White mold</name>
    <name type="synonym">Whetzelinia sclerotiorum</name>
    <dbReference type="NCBI Taxonomy" id="665079"/>
    <lineage>
        <taxon>Eukaryota</taxon>
        <taxon>Fungi</taxon>
        <taxon>Dikarya</taxon>
        <taxon>Ascomycota</taxon>
        <taxon>Pezizomycotina</taxon>
        <taxon>Leotiomycetes</taxon>
        <taxon>Helotiales</taxon>
        <taxon>Sclerotiniaceae</taxon>
        <taxon>Sclerotinia</taxon>
    </lineage>
</organism>
<evidence type="ECO:0000313" key="2">
    <source>
        <dbReference type="EMBL" id="EDN94302.1"/>
    </source>
</evidence>
<dbReference type="HOGENOM" id="CLU_3191607_0_0_1"/>
<dbReference type="AlphaFoldDB" id="A7EXW0"/>
<feature type="compositionally biased region" description="Polar residues" evidence="1">
    <location>
        <begin position="10"/>
        <end position="46"/>
    </location>
</feature>
<name>A7EXW0_SCLS1</name>
<dbReference type="EMBL" id="CH476635">
    <property type="protein sequence ID" value="EDN94302.1"/>
    <property type="molecule type" value="Genomic_DNA"/>
</dbReference>
<evidence type="ECO:0000256" key="1">
    <source>
        <dbReference type="SAM" id="MobiDB-lite"/>
    </source>
</evidence>
<dbReference type="InParanoid" id="A7EXW0"/>
<dbReference type="Proteomes" id="UP000001312">
    <property type="component" value="Unassembled WGS sequence"/>
</dbReference>